<dbReference type="Proteomes" id="UP001396898">
    <property type="component" value="Unassembled WGS sequence"/>
</dbReference>
<reference evidence="1 2" key="1">
    <citation type="submission" date="2023-01" db="EMBL/GenBank/DDBJ databases">
        <title>Analysis of 21 Apiospora genomes using comparative genomics revels a genus with tremendous synthesis potential of carbohydrate active enzymes and secondary metabolites.</title>
        <authorList>
            <person name="Sorensen T."/>
        </authorList>
    </citation>
    <scope>NUCLEOTIDE SEQUENCE [LARGE SCALE GENOMIC DNA]</scope>
    <source>
        <strain evidence="1 2">CBS 20057</strain>
    </source>
</reference>
<keyword evidence="2" id="KW-1185">Reference proteome</keyword>
<evidence type="ECO:0000313" key="2">
    <source>
        <dbReference type="Proteomes" id="UP001396898"/>
    </source>
</evidence>
<dbReference type="PANTHER" id="PTHR42080:SF1">
    <property type="entry name" value="SRR1-LIKE DOMAIN-CONTAINING PROTEIN"/>
    <property type="match status" value="1"/>
</dbReference>
<evidence type="ECO:0008006" key="3">
    <source>
        <dbReference type="Google" id="ProtNLM"/>
    </source>
</evidence>
<comment type="caution">
    <text evidence="1">The sequence shown here is derived from an EMBL/GenBank/DDBJ whole genome shotgun (WGS) entry which is preliminary data.</text>
</comment>
<sequence>MSRSAAAVLTEWTPPLLENVGYTQWTLSTQAAAELYAGGAKLWTKESLRDIEQQLVEFQTRELFALRRLDGSTIRIKNPMFGKSDPIWTPRVVFHEYWRLVKAKPGFLPNGRLEELAVHPETYHCTCLVEWWNLTLHSFDGLGDGWEALAQQKKDLWESSETRQLLQARIKALVGPGSGRKANKVVCIGLPCLSRRAPSWWRIQNSRSEKPEIEAEFMHKDDMTQYCAAMTIANALRESQGGERDTTAGSPGDKVVRLITQERRYTEATKTYLRGLGFEVVGDHGAAGLAEIDDETVVLSFFTSTMAPVKQVVADIARPALFIGLFDMADFNEYWQPGANPESPRTRKMWEGYEAFDFPVAAEEVSSMDPMFKRLKVMARSAVVGSAREM</sequence>
<gene>
    <name evidence="1" type="ORF">PG991_000686</name>
</gene>
<protein>
    <recommendedName>
        <fullName evidence="3">SRR1-like domain-containing protein</fullName>
    </recommendedName>
</protein>
<accession>A0ABR1SUG7</accession>
<organism evidence="1 2">
    <name type="scientific">Apiospora marii</name>
    <dbReference type="NCBI Taxonomy" id="335849"/>
    <lineage>
        <taxon>Eukaryota</taxon>
        <taxon>Fungi</taxon>
        <taxon>Dikarya</taxon>
        <taxon>Ascomycota</taxon>
        <taxon>Pezizomycotina</taxon>
        <taxon>Sordariomycetes</taxon>
        <taxon>Xylariomycetidae</taxon>
        <taxon>Amphisphaeriales</taxon>
        <taxon>Apiosporaceae</taxon>
        <taxon>Apiospora</taxon>
    </lineage>
</organism>
<name>A0ABR1SUG7_9PEZI</name>
<dbReference type="EMBL" id="JAQQWI010000002">
    <property type="protein sequence ID" value="KAK8037340.1"/>
    <property type="molecule type" value="Genomic_DNA"/>
</dbReference>
<dbReference type="PANTHER" id="PTHR42080">
    <property type="entry name" value="SRR1 DOMAIN-CONTAINING PROTEIN"/>
    <property type="match status" value="1"/>
</dbReference>
<proteinExistence type="predicted"/>
<evidence type="ECO:0000313" key="1">
    <source>
        <dbReference type="EMBL" id="KAK8037340.1"/>
    </source>
</evidence>